<feature type="compositionally biased region" description="Basic and acidic residues" evidence="1">
    <location>
        <begin position="254"/>
        <end position="263"/>
    </location>
</feature>
<feature type="region of interest" description="Disordered" evidence="1">
    <location>
        <begin position="105"/>
        <end position="131"/>
    </location>
</feature>
<keyword evidence="3" id="KW-1185">Reference proteome</keyword>
<evidence type="ECO:0000313" key="2">
    <source>
        <dbReference type="EMBL" id="RLN03395.1"/>
    </source>
</evidence>
<feature type="region of interest" description="Disordered" evidence="1">
    <location>
        <begin position="160"/>
        <end position="196"/>
    </location>
</feature>
<dbReference type="AlphaFoldDB" id="A0A3L6RI23"/>
<feature type="region of interest" description="Disordered" evidence="1">
    <location>
        <begin position="244"/>
        <end position="263"/>
    </location>
</feature>
<feature type="region of interest" description="Disordered" evidence="1">
    <location>
        <begin position="26"/>
        <end position="57"/>
    </location>
</feature>
<dbReference type="Proteomes" id="UP000275267">
    <property type="component" value="Unassembled WGS sequence"/>
</dbReference>
<dbReference type="OrthoDB" id="10648274at2759"/>
<gene>
    <name evidence="2" type="ORF">C2845_PM13G09720</name>
</gene>
<organism evidence="2 3">
    <name type="scientific">Panicum miliaceum</name>
    <name type="common">Proso millet</name>
    <name type="synonym">Broomcorn millet</name>
    <dbReference type="NCBI Taxonomy" id="4540"/>
    <lineage>
        <taxon>Eukaryota</taxon>
        <taxon>Viridiplantae</taxon>
        <taxon>Streptophyta</taxon>
        <taxon>Embryophyta</taxon>
        <taxon>Tracheophyta</taxon>
        <taxon>Spermatophyta</taxon>
        <taxon>Magnoliopsida</taxon>
        <taxon>Liliopsida</taxon>
        <taxon>Poales</taxon>
        <taxon>Poaceae</taxon>
        <taxon>PACMAD clade</taxon>
        <taxon>Panicoideae</taxon>
        <taxon>Panicodae</taxon>
        <taxon>Paniceae</taxon>
        <taxon>Panicinae</taxon>
        <taxon>Panicum</taxon>
        <taxon>Panicum sect. Panicum</taxon>
    </lineage>
</organism>
<sequence length="375" mass="41994">MQKQCPWHPHSKHSVFECYQLRKSLNTPPLEKGDKKKKKKDKDDEDPENKADPGEFPDVSKVVNVIFGGDSGFFSKRTQKLHCLEIMSIEPAELGITLPQLNPSIASTENPTSLALEDQAPPPPAPDAGHRAKQVYIAAELKKFQARLNQDFTKYLQAKSTEHEEDNIATPEDQPTFDEAEQDTPSSSLFSSDTKEAAGIEEISSRQLQGTLSDDAKFKLQGILQLLDKDIDVLVILPPSLGGKETPGRTCRPPKLERERDRTHAKEIKKKIFDIEASSALISIEHDRLKTKEVELLKELQKTRDTIETETTRLEHIPALVEQAKDEYFNPQAKLRQNASKSIPGSNAENQQKIADVDAIRLRAVEAIQKVLGLL</sequence>
<name>A0A3L6RI23_PANMI</name>
<feature type="compositionally biased region" description="Polar residues" evidence="1">
    <location>
        <begin position="183"/>
        <end position="192"/>
    </location>
</feature>
<reference evidence="3" key="1">
    <citation type="journal article" date="2019" name="Nat. Commun.">
        <title>The genome of broomcorn millet.</title>
        <authorList>
            <person name="Zou C."/>
            <person name="Miki D."/>
            <person name="Li D."/>
            <person name="Tang Q."/>
            <person name="Xiao L."/>
            <person name="Rajput S."/>
            <person name="Deng P."/>
            <person name="Jia W."/>
            <person name="Huang R."/>
            <person name="Zhang M."/>
            <person name="Sun Y."/>
            <person name="Hu J."/>
            <person name="Fu X."/>
            <person name="Schnable P.S."/>
            <person name="Li F."/>
            <person name="Zhang H."/>
            <person name="Feng B."/>
            <person name="Zhu X."/>
            <person name="Liu R."/>
            <person name="Schnable J.C."/>
            <person name="Zhu J.-K."/>
            <person name="Zhang H."/>
        </authorList>
    </citation>
    <scope>NUCLEOTIDE SEQUENCE [LARGE SCALE GENOMIC DNA]</scope>
</reference>
<accession>A0A3L6RI23</accession>
<evidence type="ECO:0000256" key="1">
    <source>
        <dbReference type="SAM" id="MobiDB-lite"/>
    </source>
</evidence>
<dbReference type="EMBL" id="PQIB02000008">
    <property type="protein sequence ID" value="RLN03395.1"/>
    <property type="molecule type" value="Genomic_DNA"/>
</dbReference>
<proteinExistence type="predicted"/>
<comment type="caution">
    <text evidence="2">The sequence shown here is derived from an EMBL/GenBank/DDBJ whole genome shotgun (WGS) entry which is preliminary data.</text>
</comment>
<protein>
    <submittedName>
        <fullName evidence="2">Uncharacterized protein</fullName>
    </submittedName>
</protein>
<evidence type="ECO:0000313" key="3">
    <source>
        <dbReference type="Proteomes" id="UP000275267"/>
    </source>
</evidence>